<feature type="domain" description="DNA polymerase III beta sliding clamp N-terminal" evidence="12">
    <location>
        <begin position="1"/>
        <end position="118"/>
    </location>
</feature>
<evidence type="ECO:0000256" key="8">
    <source>
        <dbReference type="ARBA" id="ARBA00022932"/>
    </source>
</evidence>
<evidence type="ECO:0000256" key="5">
    <source>
        <dbReference type="ARBA" id="ARBA00022679"/>
    </source>
</evidence>
<dbReference type="Pfam" id="PF02767">
    <property type="entry name" value="DNA_pol3_beta_2"/>
    <property type="match status" value="1"/>
</dbReference>
<dbReference type="Pfam" id="PF02768">
    <property type="entry name" value="DNA_pol3_beta_3"/>
    <property type="match status" value="1"/>
</dbReference>
<evidence type="ECO:0000259" key="14">
    <source>
        <dbReference type="Pfam" id="PF02768"/>
    </source>
</evidence>
<dbReference type="PANTHER" id="PTHR30478:SF0">
    <property type="entry name" value="BETA SLIDING CLAMP"/>
    <property type="match status" value="1"/>
</dbReference>
<dbReference type="Gene3D" id="3.10.150.10">
    <property type="entry name" value="DNA Polymerase III, subunit A, domain 2"/>
    <property type="match status" value="3"/>
</dbReference>
<keyword evidence="9" id="KW-0238">DNA-binding</keyword>
<gene>
    <name evidence="15" type="primary">dnaN</name>
    <name evidence="15" type="ORF">CAMGR0001_0277</name>
</gene>
<dbReference type="GO" id="GO:0005737">
    <property type="term" value="C:cytoplasm"/>
    <property type="evidence" value="ECO:0007669"/>
    <property type="project" value="UniProtKB-SubCell"/>
</dbReference>
<evidence type="ECO:0000256" key="10">
    <source>
        <dbReference type="ARBA" id="ARBA00030988"/>
    </source>
</evidence>
<dbReference type="OrthoDB" id="8421503at2"/>
<dbReference type="PANTHER" id="PTHR30478">
    <property type="entry name" value="DNA POLYMERASE III SUBUNIT BETA"/>
    <property type="match status" value="1"/>
</dbReference>
<dbReference type="GO" id="GO:0009360">
    <property type="term" value="C:DNA polymerase III complex"/>
    <property type="evidence" value="ECO:0007669"/>
    <property type="project" value="InterPro"/>
</dbReference>
<dbReference type="Proteomes" id="UP000005709">
    <property type="component" value="Unassembled WGS sequence"/>
</dbReference>
<evidence type="ECO:0000259" key="13">
    <source>
        <dbReference type="Pfam" id="PF02767"/>
    </source>
</evidence>
<evidence type="ECO:0000256" key="2">
    <source>
        <dbReference type="ARBA" id="ARBA00010752"/>
    </source>
</evidence>
<evidence type="ECO:0000256" key="7">
    <source>
        <dbReference type="ARBA" id="ARBA00022705"/>
    </source>
</evidence>
<dbReference type="Pfam" id="PF00712">
    <property type="entry name" value="DNA_pol3_beta"/>
    <property type="match status" value="1"/>
</dbReference>
<comment type="similarity">
    <text evidence="2">Belongs to the beta sliding clamp family.</text>
</comment>
<dbReference type="SMART" id="SM00480">
    <property type="entry name" value="POL3Bc"/>
    <property type="match status" value="1"/>
</dbReference>
<evidence type="ECO:0000313" key="16">
    <source>
        <dbReference type="Proteomes" id="UP000005709"/>
    </source>
</evidence>
<keyword evidence="16" id="KW-1185">Reference proteome</keyword>
<name>C8PKQ5_9BACT</name>
<dbReference type="GO" id="GO:0006271">
    <property type="term" value="P:DNA strand elongation involved in DNA replication"/>
    <property type="evidence" value="ECO:0007669"/>
    <property type="project" value="TreeGrafter"/>
</dbReference>
<keyword evidence="6 15" id="KW-0548">Nucleotidyltransferase</keyword>
<feature type="domain" description="DNA polymerase III beta sliding clamp C-terminal" evidence="14">
    <location>
        <begin position="244"/>
        <end position="356"/>
    </location>
</feature>
<proteinExistence type="inferred from homology"/>
<dbReference type="InterPro" id="IPR001001">
    <property type="entry name" value="DNA_polIII_beta"/>
</dbReference>
<dbReference type="CDD" id="cd00140">
    <property type="entry name" value="beta_clamp"/>
    <property type="match status" value="1"/>
</dbReference>
<reference evidence="15 16" key="1">
    <citation type="submission" date="2009-07" db="EMBL/GenBank/DDBJ databases">
        <authorList>
            <person name="Madupu R."/>
            <person name="Sebastian Y."/>
            <person name="Durkin A.S."/>
            <person name="Torralba M."/>
            <person name="Methe B."/>
            <person name="Sutton G.G."/>
            <person name="Strausberg R.L."/>
            <person name="Nelson K.E."/>
        </authorList>
    </citation>
    <scope>NUCLEOTIDE SEQUENCE [LARGE SCALE GENOMIC DNA]</scope>
    <source>
        <strain evidence="15 16">RM3268</strain>
    </source>
</reference>
<keyword evidence="7" id="KW-0235">DNA replication</keyword>
<dbReference type="GO" id="GO:0003677">
    <property type="term" value="F:DNA binding"/>
    <property type="evidence" value="ECO:0007669"/>
    <property type="project" value="UniProtKB-KW"/>
</dbReference>
<evidence type="ECO:0000256" key="11">
    <source>
        <dbReference type="ARBA" id="ARBA00033276"/>
    </source>
</evidence>
<dbReference type="InterPro" id="IPR022637">
    <property type="entry name" value="DNA_polIII_beta_cen"/>
</dbReference>
<dbReference type="eggNOG" id="COG0592">
    <property type="taxonomic scope" value="Bacteria"/>
</dbReference>
<keyword evidence="8" id="KW-0239">DNA-directed DNA polymerase</keyword>
<dbReference type="InterPro" id="IPR022635">
    <property type="entry name" value="DNA_polIII_beta_C"/>
</dbReference>
<keyword evidence="5 15" id="KW-0808">Transferase</keyword>
<dbReference type="GO" id="GO:0008408">
    <property type="term" value="F:3'-5' exonuclease activity"/>
    <property type="evidence" value="ECO:0007669"/>
    <property type="project" value="InterPro"/>
</dbReference>
<organism evidence="15 16">
    <name type="scientific">Campylobacter gracilis RM3268</name>
    <dbReference type="NCBI Taxonomy" id="553220"/>
    <lineage>
        <taxon>Bacteria</taxon>
        <taxon>Pseudomonadati</taxon>
        <taxon>Campylobacterota</taxon>
        <taxon>Epsilonproteobacteria</taxon>
        <taxon>Campylobacterales</taxon>
        <taxon>Campylobacteraceae</taxon>
        <taxon>Campylobacter</taxon>
    </lineage>
</organism>
<protein>
    <recommendedName>
        <fullName evidence="3">Beta sliding clamp</fullName>
    </recommendedName>
    <alternativeName>
        <fullName evidence="11">Beta-clamp processivity factor</fullName>
    </alternativeName>
    <alternativeName>
        <fullName evidence="10">DNA polymerase III beta sliding clamp subunit</fullName>
    </alternativeName>
</protein>
<evidence type="ECO:0000256" key="3">
    <source>
        <dbReference type="ARBA" id="ARBA00021035"/>
    </source>
</evidence>
<evidence type="ECO:0000256" key="4">
    <source>
        <dbReference type="ARBA" id="ARBA00022490"/>
    </source>
</evidence>
<evidence type="ECO:0000259" key="12">
    <source>
        <dbReference type="Pfam" id="PF00712"/>
    </source>
</evidence>
<comment type="subcellular location">
    <subcellularLocation>
        <location evidence="1">Cytoplasm</location>
    </subcellularLocation>
</comment>
<dbReference type="InterPro" id="IPR022634">
    <property type="entry name" value="DNA_polIII_beta_N"/>
</dbReference>
<accession>C8PKQ5</accession>
<evidence type="ECO:0000256" key="9">
    <source>
        <dbReference type="ARBA" id="ARBA00023125"/>
    </source>
</evidence>
<dbReference type="RefSeq" id="WP_005872946.1">
    <property type="nucleotide sequence ID" value="NZ_ACYG01000030.1"/>
</dbReference>
<dbReference type="SUPFAM" id="SSF55979">
    <property type="entry name" value="DNA clamp"/>
    <property type="match status" value="3"/>
</dbReference>
<dbReference type="STRING" id="824.CGRAC_0002"/>
<comment type="caution">
    <text evidence="15">The sequence shown here is derived from an EMBL/GenBank/DDBJ whole genome shotgun (WGS) entry which is preliminary data.</text>
</comment>
<evidence type="ECO:0000256" key="1">
    <source>
        <dbReference type="ARBA" id="ARBA00004496"/>
    </source>
</evidence>
<keyword evidence="4" id="KW-0963">Cytoplasm</keyword>
<feature type="domain" description="DNA polymerase III beta sliding clamp central" evidence="13">
    <location>
        <begin position="134"/>
        <end position="241"/>
    </location>
</feature>
<evidence type="ECO:0000313" key="15">
    <source>
        <dbReference type="EMBL" id="EEV16664.1"/>
    </source>
</evidence>
<dbReference type="GO" id="GO:0003887">
    <property type="term" value="F:DNA-directed DNA polymerase activity"/>
    <property type="evidence" value="ECO:0007669"/>
    <property type="project" value="UniProtKB-KW"/>
</dbReference>
<dbReference type="InterPro" id="IPR046938">
    <property type="entry name" value="DNA_clamp_sf"/>
</dbReference>
<dbReference type="NCBIfam" id="TIGR00663">
    <property type="entry name" value="dnan"/>
    <property type="match status" value="1"/>
</dbReference>
<evidence type="ECO:0000256" key="6">
    <source>
        <dbReference type="ARBA" id="ARBA00022695"/>
    </source>
</evidence>
<dbReference type="EMBL" id="ACYG01000030">
    <property type="protein sequence ID" value="EEV16664.1"/>
    <property type="molecule type" value="Genomic_DNA"/>
</dbReference>
<sequence length="359" mass="39940">MKVLITKKLLEEIVSNTSSYLDKKDLSSITSHLLMSAKDGIFSIKATDHEIGLSYNLQNVSIETEGEATANGGKLLSVIKGLSDDSVTLETVNGALFVKQKKSKYKLPMFETRDFPSFPVVEGKNSFDVNAGILGRSLKKIYPSIDTNNPKYELNGALIDVKEGFLNLVGTDTKRLSVYKLITQSKAGELDTKILIPKKAIGEIQKLFSDKIKIYYDENVLLAVSENFEFFTKLINGKFPNYERVIPSDTAHKISIPRDKMVSGVRAINAMCEEMKVTIKKDGMIFESINEDNSEAKTEIEATIEINGEIVFGVKNRFLLDFLSNIESEIFELDFNSSDTAFVLSADGLKTVIMPINNI</sequence>
<dbReference type="AlphaFoldDB" id="C8PKQ5"/>